<feature type="region of interest" description="Disordered" evidence="3">
    <location>
        <begin position="606"/>
        <end position="636"/>
    </location>
</feature>
<dbReference type="HOGENOM" id="CLU_005619_1_0_1"/>
<accession>W9WHW9</accession>
<dbReference type="CDD" id="cd23837">
    <property type="entry name" value="UBCc_UBE2O"/>
    <property type="match status" value="1"/>
</dbReference>
<dbReference type="GeneID" id="19193770"/>
<proteinExistence type="predicted"/>
<dbReference type="GO" id="GO:0061631">
    <property type="term" value="F:ubiquitin conjugating enzyme activity"/>
    <property type="evidence" value="ECO:0007669"/>
    <property type="project" value="TreeGrafter"/>
</dbReference>
<keyword evidence="1" id="KW-0808">Transferase</keyword>
<feature type="domain" description="UBC core" evidence="4">
    <location>
        <begin position="808"/>
        <end position="972"/>
    </location>
</feature>
<dbReference type="AlphaFoldDB" id="W9WHW9"/>
<comment type="caution">
    <text evidence="5">The sequence shown here is derived from an EMBL/GenBank/DDBJ whole genome shotgun (WGS) entry which is preliminary data.</text>
</comment>
<dbReference type="STRING" id="1182543.W9WHW9"/>
<dbReference type="eggNOG" id="KOG0895">
    <property type="taxonomic scope" value="Eukaryota"/>
</dbReference>
<evidence type="ECO:0000256" key="3">
    <source>
        <dbReference type="SAM" id="MobiDB-lite"/>
    </source>
</evidence>
<keyword evidence="6" id="KW-1185">Reference proteome</keyword>
<dbReference type="RefSeq" id="XP_007747843.1">
    <property type="nucleotide sequence ID" value="XM_007749653.1"/>
</dbReference>
<dbReference type="PANTHER" id="PTHR46116">
    <property type="entry name" value="(E3-INDEPENDENT) E2 UBIQUITIN-CONJUGATING ENZYME"/>
    <property type="match status" value="1"/>
</dbReference>
<sequence length="1072" mass="118140">MSPFDVSDHVALRQDVSLHGYIQRTHSQAIGIFAEEELIIAHVEVPPNILNRFLTTGVPPEGYFYVEFAHPTAGCSLVSQDDIVLISRSFRLGDYVKRDGSPLTGTVIDVSETYILDPVFANTLSAPPTCLDTCPRTLPEHFTHPNPHILLYNVPAREVKRAQDVALDDFLIFGKWVGTARDVEYDTVVMLANRSVVVIYGSLGMRMPLPDNHKPLIAVPELDGLWRPDILGATEGWTTTIPVTAAQCGDFVIIDRSSLRNGRWLHGSYDPRIPSQGVVIDIRTHNVMADWAIMGYPPPLNAGPPPRTETHIYENIHSHKTVPDLRLKAGMAIYDNGKMPVKPADQRAFNIGAGAANGQASHDEVNNSRIVYSGHGMGVGVHVHFRDPSAARVKYQGIEGTSHGRFLPIEKDQPSGCDLNEYKIVFLRSSVTVMWQDGSVTTTDSKSLRTFALFEAEVLPTDIVLRREGMRQRPVNKAGKANGLIKDFDEMTFFEQPHDLLPTGVGVVQSVDPTEKVARVRWYKEPKIVLCASGQILAPYSWFGPIGDEVEDVSLFEIMSFPSLMMQRGSMCVLATQEKFQASDNGIRTLYRPELVGAAGRIRENLDSGMNADPQRQRPPASCSSRAATPKQKEDPVGQLEWVGQIVSLGLDGSVTVRLGASKPCRDVVVHVDSIFAIFSDHMEEDPSNSSLMDIDSWAEFSEGFAEAVSESVEYEGGVRLDNDSGDENWVSDEDETFADAEEDLQDGDGDLEMFDAGEQQGTAESSNGALSLLEKTLGSEPPAQFLVVDREPPSDQFGLQNVSTAPRPLKRIFKEHQILATSLPEGEIYVRTYESRLDLLRCLIIGPKDTPYENAPFLIDLCLPAGFPSKPPTAHFHSWTSGLGRINPNLYEEGKICLSLLGTWSGKEASETWSPKATLLQLLVSLQGLVFVKKPFYNEAGFEGYEHDKAYTRESEAYSEKAFVISRGFVKNALLHPPGAVEDILAWLYLPHDVSNPGNSLLGTVVERGKLLLQSSEKARSNNDDSLVDSAGAKDDETKVFMKPLSRGAIVMLKRLNGELQALLDRFAAAK</sequence>
<reference evidence="5 6" key="1">
    <citation type="submission" date="2013-03" db="EMBL/GenBank/DDBJ databases">
        <title>The Genome Sequence of Cladophialophora psammophila CBS 110553.</title>
        <authorList>
            <consortium name="The Broad Institute Genomics Platform"/>
            <person name="Cuomo C."/>
            <person name="de Hoog S."/>
            <person name="Gorbushina A."/>
            <person name="Walker B."/>
            <person name="Young S.K."/>
            <person name="Zeng Q."/>
            <person name="Gargeya S."/>
            <person name="Fitzgerald M."/>
            <person name="Haas B."/>
            <person name="Abouelleil A."/>
            <person name="Allen A.W."/>
            <person name="Alvarado L."/>
            <person name="Arachchi H.M."/>
            <person name="Berlin A.M."/>
            <person name="Chapman S.B."/>
            <person name="Gainer-Dewar J."/>
            <person name="Goldberg J."/>
            <person name="Griggs A."/>
            <person name="Gujja S."/>
            <person name="Hansen M."/>
            <person name="Howarth C."/>
            <person name="Imamovic A."/>
            <person name="Ireland A."/>
            <person name="Larimer J."/>
            <person name="McCowan C."/>
            <person name="Murphy C."/>
            <person name="Pearson M."/>
            <person name="Poon T.W."/>
            <person name="Priest M."/>
            <person name="Roberts A."/>
            <person name="Saif S."/>
            <person name="Shea T."/>
            <person name="Sisk P."/>
            <person name="Sykes S."/>
            <person name="Wortman J."/>
            <person name="Nusbaum C."/>
            <person name="Birren B."/>
        </authorList>
    </citation>
    <scope>NUCLEOTIDE SEQUENCE [LARGE SCALE GENOMIC DNA]</scope>
    <source>
        <strain evidence="5 6">CBS 110553</strain>
    </source>
</reference>
<dbReference type="Gene3D" id="3.10.110.10">
    <property type="entry name" value="Ubiquitin Conjugating Enzyme"/>
    <property type="match status" value="1"/>
</dbReference>
<evidence type="ECO:0000256" key="2">
    <source>
        <dbReference type="ARBA" id="ARBA00022786"/>
    </source>
</evidence>
<dbReference type="PANTHER" id="PTHR46116:SF15">
    <property type="entry name" value="(E3-INDEPENDENT) E2 UBIQUITIN-CONJUGATING ENZYME"/>
    <property type="match status" value="1"/>
</dbReference>
<dbReference type="Proteomes" id="UP000019471">
    <property type="component" value="Unassembled WGS sequence"/>
</dbReference>
<dbReference type="SMART" id="SM00212">
    <property type="entry name" value="UBCc"/>
    <property type="match status" value="1"/>
</dbReference>
<protein>
    <recommendedName>
        <fullName evidence="4">UBC core domain-containing protein</fullName>
    </recommendedName>
</protein>
<evidence type="ECO:0000259" key="4">
    <source>
        <dbReference type="PROSITE" id="PS50127"/>
    </source>
</evidence>
<dbReference type="InterPro" id="IPR016135">
    <property type="entry name" value="UBQ-conjugating_enzyme/RWD"/>
</dbReference>
<dbReference type="SUPFAM" id="SSF54495">
    <property type="entry name" value="UBC-like"/>
    <property type="match status" value="1"/>
</dbReference>
<organism evidence="5 6">
    <name type="scientific">Cladophialophora psammophila CBS 110553</name>
    <dbReference type="NCBI Taxonomy" id="1182543"/>
    <lineage>
        <taxon>Eukaryota</taxon>
        <taxon>Fungi</taxon>
        <taxon>Dikarya</taxon>
        <taxon>Ascomycota</taxon>
        <taxon>Pezizomycotina</taxon>
        <taxon>Eurotiomycetes</taxon>
        <taxon>Chaetothyriomycetidae</taxon>
        <taxon>Chaetothyriales</taxon>
        <taxon>Herpotrichiellaceae</taxon>
        <taxon>Cladophialophora</taxon>
    </lineage>
</organism>
<dbReference type="Pfam" id="PF00179">
    <property type="entry name" value="UQ_con"/>
    <property type="match status" value="1"/>
</dbReference>
<name>W9WHW9_9EURO</name>
<dbReference type="PROSITE" id="PS50127">
    <property type="entry name" value="UBC_2"/>
    <property type="match status" value="1"/>
</dbReference>
<evidence type="ECO:0000313" key="5">
    <source>
        <dbReference type="EMBL" id="EXJ67727.1"/>
    </source>
</evidence>
<evidence type="ECO:0000313" key="6">
    <source>
        <dbReference type="Proteomes" id="UP000019471"/>
    </source>
</evidence>
<dbReference type="EMBL" id="AMGX01000015">
    <property type="protein sequence ID" value="EXJ67727.1"/>
    <property type="molecule type" value="Genomic_DNA"/>
</dbReference>
<gene>
    <name evidence="5" type="ORF">A1O5_09073</name>
</gene>
<keyword evidence="2" id="KW-0833">Ubl conjugation pathway</keyword>
<dbReference type="InterPro" id="IPR000608">
    <property type="entry name" value="UBC"/>
</dbReference>
<dbReference type="OrthoDB" id="47801at2759"/>
<evidence type="ECO:0000256" key="1">
    <source>
        <dbReference type="ARBA" id="ARBA00022679"/>
    </source>
</evidence>